<evidence type="ECO:0000313" key="6">
    <source>
        <dbReference type="Proteomes" id="UP000663834"/>
    </source>
</evidence>
<feature type="non-terminal residue" evidence="3">
    <location>
        <position position="1"/>
    </location>
</feature>
<reference evidence="3" key="1">
    <citation type="submission" date="2021-02" db="EMBL/GenBank/DDBJ databases">
        <authorList>
            <person name="Nowell W R."/>
        </authorList>
    </citation>
    <scope>NUCLEOTIDE SEQUENCE</scope>
</reference>
<dbReference type="Proteomes" id="UP000681967">
    <property type="component" value="Unassembled WGS sequence"/>
</dbReference>
<gene>
    <name evidence="4" type="ORF">BYL167_LOCUS51560</name>
    <name evidence="2" type="ORF">CJN711_LOCUS10328</name>
    <name evidence="5" type="ORF">GIL414_LOCUS60326</name>
    <name evidence="3" type="ORF">KQP761_LOCUS23163</name>
</gene>
<dbReference type="EMBL" id="CAJNOW010012350">
    <property type="protein sequence ID" value="CAF1609008.1"/>
    <property type="molecule type" value="Genomic_DNA"/>
</dbReference>
<dbReference type="EMBL" id="CAJOBH010163253">
    <property type="protein sequence ID" value="CAF4886200.1"/>
    <property type="molecule type" value="Genomic_DNA"/>
</dbReference>
<dbReference type="EMBL" id="CAJOBJ010232371">
    <property type="protein sequence ID" value="CAF5057686.1"/>
    <property type="molecule type" value="Genomic_DNA"/>
</dbReference>
<evidence type="ECO:0000256" key="1">
    <source>
        <dbReference type="SAM" id="MobiDB-lite"/>
    </source>
</evidence>
<comment type="caution">
    <text evidence="3">The sequence shown here is derived from an EMBL/GenBank/DDBJ whole genome shotgun (WGS) entry which is preliminary data.</text>
</comment>
<evidence type="ECO:0000313" key="2">
    <source>
        <dbReference type="EMBL" id="CAF1167481.1"/>
    </source>
</evidence>
<feature type="compositionally biased region" description="Low complexity" evidence="1">
    <location>
        <begin position="14"/>
        <end position="24"/>
    </location>
</feature>
<protein>
    <submittedName>
        <fullName evidence="3">Uncharacterized protein</fullName>
    </submittedName>
</protein>
<dbReference type="Proteomes" id="UP000663855">
    <property type="component" value="Unassembled WGS sequence"/>
</dbReference>
<organism evidence="3 6">
    <name type="scientific">Rotaria magnacalcarata</name>
    <dbReference type="NCBI Taxonomy" id="392030"/>
    <lineage>
        <taxon>Eukaryota</taxon>
        <taxon>Metazoa</taxon>
        <taxon>Spiralia</taxon>
        <taxon>Gnathifera</taxon>
        <taxon>Rotifera</taxon>
        <taxon>Eurotatoria</taxon>
        <taxon>Bdelloidea</taxon>
        <taxon>Philodinida</taxon>
        <taxon>Philodinidae</taxon>
        <taxon>Rotaria</taxon>
    </lineage>
</organism>
<proteinExistence type="predicted"/>
<evidence type="ECO:0000313" key="4">
    <source>
        <dbReference type="EMBL" id="CAF4886200.1"/>
    </source>
</evidence>
<name>A0A816BCC6_9BILA</name>
<feature type="region of interest" description="Disordered" evidence="1">
    <location>
        <begin position="1"/>
        <end position="42"/>
    </location>
</feature>
<accession>A0A816BCC6</accession>
<dbReference type="Proteomes" id="UP000663834">
    <property type="component" value="Unassembled WGS sequence"/>
</dbReference>
<dbReference type="EMBL" id="CAJNOV010004249">
    <property type="protein sequence ID" value="CAF1167481.1"/>
    <property type="molecule type" value="Genomic_DNA"/>
</dbReference>
<dbReference type="Proteomes" id="UP000681720">
    <property type="component" value="Unassembled WGS sequence"/>
</dbReference>
<evidence type="ECO:0000313" key="3">
    <source>
        <dbReference type="EMBL" id="CAF1609008.1"/>
    </source>
</evidence>
<feature type="non-terminal residue" evidence="3">
    <location>
        <position position="56"/>
    </location>
</feature>
<dbReference type="AlphaFoldDB" id="A0A816BCC6"/>
<evidence type="ECO:0000313" key="5">
    <source>
        <dbReference type="EMBL" id="CAF5057686.1"/>
    </source>
</evidence>
<sequence length="56" mass="5973">SSTTKHKPRVMASTTTTTTTTTTTSGKKDSSPATSTANTYVRCLPHPPTYRLTIAD</sequence>